<feature type="binding site" description="axial binding residue" evidence="1">
    <location>
        <position position="505"/>
    </location>
    <ligand>
        <name>heme</name>
        <dbReference type="ChEBI" id="CHEBI:30413"/>
    </ligand>
    <ligandPart>
        <name>Fe</name>
        <dbReference type="ChEBI" id="CHEBI:18248"/>
    </ligandPart>
</feature>
<dbReference type="GO" id="GO:0005506">
    <property type="term" value="F:iron ion binding"/>
    <property type="evidence" value="ECO:0007669"/>
    <property type="project" value="InterPro"/>
</dbReference>
<accession>A0A370TMM0</accession>
<dbReference type="Gene3D" id="1.10.630.10">
    <property type="entry name" value="Cytochrome P450"/>
    <property type="match status" value="1"/>
</dbReference>
<sequence length="565" mass="63220">MAGFEFDLRTAVVLSAVSTYALVQYRPGLLLFSNPTYIGTFLQLSLLQFFAWSFWRVIIWPKFISPLRHLPEPTGGSFWNGQFPAILKRPTGAPMVDWINTVPNDGVIRYLGFLNSERLLVTSPKALSEVLTTRVYDFIRPEEVTTNLGRVLGIGVLLAEGEEHKFQRKHLMPAFAFRHIKDLYPIFWTKARENVEKMMELINAGASKDTTGDVRENENADEDTVVIEVQGWASRATLDIIGLAGMGKDFGAIQDSETLLSATYQKIFSPSRGMIILGLMGMFLPAWFVNSLPFERNGQMDSAATTIRNVCRQLIREKKEKLDKNELTDVDILSVALESGAFTEENLADQMMTFLAAGHETTASSMTWAIYMLCLHPEVQTQLRAEIHANLPSWSADTGITSQQIDHMPYLNAVCSEVLRYYAPVPLTPRIAGCDTTILGHKVPKGTRVMLVPWAVNRSEELWGPDARKFNPDRWLPSEDNPHSASGGASSNYSFLTFLHGPRSCIGQGFAKGEFACLLAAWVGKFEFELNDERERDEENMDIKTGATARPAKGLYVKMKAAEGW</sequence>
<dbReference type="STRING" id="2656787.A0A370TMM0"/>
<dbReference type="RefSeq" id="XP_031869420.1">
    <property type="nucleotide sequence ID" value="XM_032014739.1"/>
</dbReference>
<evidence type="ECO:0000313" key="2">
    <source>
        <dbReference type="EMBL" id="RDL36764.1"/>
    </source>
</evidence>
<dbReference type="GO" id="GO:0004497">
    <property type="term" value="F:monooxygenase activity"/>
    <property type="evidence" value="ECO:0007669"/>
    <property type="project" value="InterPro"/>
</dbReference>
<keyword evidence="1" id="KW-0349">Heme</keyword>
<organism evidence="2 3">
    <name type="scientific">Venustampulla echinocandica</name>
    <dbReference type="NCBI Taxonomy" id="2656787"/>
    <lineage>
        <taxon>Eukaryota</taxon>
        <taxon>Fungi</taxon>
        <taxon>Dikarya</taxon>
        <taxon>Ascomycota</taxon>
        <taxon>Pezizomycotina</taxon>
        <taxon>Leotiomycetes</taxon>
        <taxon>Helotiales</taxon>
        <taxon>Pleuroascaceae</taxon>
        <taxon>Venustampulla</taxon>
    </lineage>
</organism>
<dbReference type="InterPro" id="IPR002401">
    <property type="entry name" value="Cyt_P450_E_grp-I"/>
</dbReference>
<dbReference type="GO" id="GO:0016705">
    <property type="term" value="F:oxidoreductase activity, acting on paired donors, with incorporation or reduction of molecular oxygen"/>
    <property type="evidence" value="ECO:0007669"/>
    <property type="project" value="InterPro"/>
</dbReference>
<dbReference type="InterPro" id="IPR001128">
    <property type="entry name" value="Cyt_P450"/>
</dbReference>
<dbReference type="EMBL" id="NPIC01000004">
    <property type="protein sequence ID" value="RDL36764.1"/>
    <property type="molecule type" value="Genomic_DNA"/>
</dbReference>
<dbReference type="GO" id="GO:0020037">
    <property type="term" value="F:heme binding"/>
    <property type="evidence" value="ECO:0007669"/>
    <property type="project" value="InterPro"/>
</dbReference>
<comment type="cofactor">
    <cofactor evidence="1">
        <name>heme</name>
        <dbReference type="ChEBI" id="CHEBI:30413"/>
    </cofactor>
</comment>
<keyword evidence="1" id="KW-0408">Iron</keyword>
<dbReference type="GeneID" id="43598965"/>
<dbReference type="CDD" id="cd11069">
    <property type="entry name" value="CYP_FUM15-like"/>
    <property type="match status" value="1"/>
</dbReference>
<dbReference type="FunFam" id="1.10.630.10:FF:000051">
    <property type="entry name" value="Cytochrome P450 monooxygenase (Fum15)"/>
    <property type="match status" value="1"/>
</dbReference>
<dbReference type="OrthoDB" id="1470350at2759"/>
<dbReference type="Proteomes" id="UP000254866">
    <property type="component" value="Unassembled WGS sequence"/>
</dbReference>
<dbReference type="InterPro" id="IPR036396">
    <property type="entry name" value="Cyt_P450_sf"/>
</dbReference>
<dbReference type="SUPFAM" id="SSF48264">
    <property type="entry name" value="Cytochrome P450"/>
    <property type="match status" value="1"/>
</dbReference>
<dbReference type="PANTHER" id="PTHR24305:SF227">
    <property type="entry name" value="P450, PUTATIVE (EUROFUNG)-RELATED"/>
    <property type="match status" value="1"/>
</dbReference>
<keyword evidence="1" id="KW-0479">Metal-binding</keyword>
<keyword evidence="3" id="KW-1185">Reference proteome</keyword>
<dbReference type="AlphaFoldDB" id="A0A370TMM0"/>
<dbReference type="PRINTS" id="PR00463">
    <property type="entry name" value="EP450I"/>
</dbReference>
<reference evidence="2 3" key="1">
    <citation type="journal article" date="2018" name="IMA Fungus">
        <title>IMA Genome-F 9: Draft genome sequence of Annulohypoxylon stygium, Aspergillus mulundensis, Berkeleyomyces basicola (syn. Thielaviopsis basicola), Ceratocystis smalleyi, two Cercospora beticola strains, Coleophoma cylindrospora, Fusarium fracticaudum, Phialophora cf. hyalina, and Morchella septimelata.</title>
        <authorList>
            <person name="Wingfield B.D."/>
            <person name="Bills G.F."/>
            <person name="Dong Y."/>
            <person name="Huang W."/>
            <person name="Nel W.J."/>
            <person name="Swalarsk-Parry B.S."/>
            <person name="Vaghefi N."/>
            <person name="Wilken P.M."/>
            <person name="An Z."/>
            <person name="de Beer Z.W."/>
            <person name="De Vos L."/>
            <person name="Chen L."/>
            <person name="Duong T.A."/>
            <person name="Gao Y."/>
            <person name="Hammerbacher A."/>
            <person name="Kikkert J.R."/>
            <person name="Li Y."/>
            <person name="Li H."/>
            <person name="Li K."/>
            <person name="Li Q."/>
            <person name="Liu X."/>
            <person name="Ma X."/>
            <person name="Naidoo K."/>
            <person name="Pethybridge S.J."/>
            <person name="Sun J."/>
            <person name="Steenkamp E.T."/>
            <person name="van der Nest M.A."/>
            <person name="van Wyk S."/>
            <person name="Wingfield M.J."/>
            <person name="Xiong C."/>
            <person name="Yue Q."/>
            <person name="Zhang X."/>
        </authorList>
    </citation>
    <scope>NUCLEOTIDE SEQUENCE [LARGE SCALE GENOMIC DNA]</scope>
    <source>
        <strain evidence="2 3">BP 5553</strain>
    </source>
</reference>
<comment type="caution">
    <text evidence="2">The sequence shown here is derived from an EMBL/GenBank/DDBJ whole genome shotgun (WGS) entry which is preliminary data.</text>
</comment>
<evidence type="ECO:0000313" key="3">
    <source>
        <dbReference type="Proteomes" id="UP000254866"/>
    </source>
</evidence>
<evidence type="ECO:0000256" key="1">
    <source>
        <dbReference type="PIRSR" id="PIRSR602401-1"/>
    </source>
</evidence>
<name>A0A370TMM0_9HELO</name>
<dbReference type="PANTHER" id="PTHR24305">
    <property type="entry name" value="CYTOCHROME P450"/>
    <property type="match status" value="1"/>
</dbReference>
<gene>
    <name evidence="2" type="ORF">BP5553_06116</name>
</gene>
<protein>
    <submittedName>
        <fullName evidence="2">Cytochrome P450</fullName>
    </submittedName>
</protein>
<dbReference type="PRINTS" id="PR00385">
    <property type="entry name" value="P450"/>
</dbReference>
<proteinExistence type="predicted"/>
<dbReference type="Pfam" id="PF00067">
    <property type="entry name" value="p450"/>
    <property type="match status" value="1"/>
</dbReference>
<dbReference type="InterPro" id="IPR050121">
    <property type="entry name" value="Cytochrome_P450_monoxygenase"/>
</dbReference>